<feature type="transmembrane region" description="Helical" evidence="8">
    <location>
        <begin position="101"/>
        <end position="129"/>
    </location>
</feature>
<dbReference type="PANTHER" id="PTHR42780">
    <property type="entry name" value="SOLEUCYL-TRNA SYNTHETASE"/>
    <property type="match status" value="1"/>
</dbReference>
<evidence type="ECO:0000256" key="8">
    <source>
        <dbReference type="SAM" id="Phobius"/>
    </source>
</evidence>
<dbReference type="InterPro" id="IPR002300">
    <property type="entry name" value="aa-tRNA-synth_Ia"/>
</dbReference>
<dbReference type="GO" id="GO:0005524">
    <property type="term" value="F:ATP binding"/>
    <property type="evidence" value="ECO:0007669"/>
    <property type="project" value="UniProtKB-KW"/>
</dbReference>
<dbReference type="PANTHER" id="PTHR42780:SF1">
    <property type="entry name" value="ISOLEUCINE--TRNA LIGASE, CYTOPLASMIC"/>
    <property type="match status" value="1"/>
</dbReference>
<dbReference type="InterPro" id="IPR014729">
    <property type="entry name" value="Rossmann-like_a/b/a_fold"/>
</dbReference>
<feature type="domain" description="Aminoacyl-tRNA synthetase class Ia" evidence="9">
    <location>
        <begin position="1"/>
        <end position="157"/>
    </location>
</feature>
<name>A0A5D2JKE1_GOSTO</name>
<accession>A0A5D2JKE1</accession>
<evidence type="ECO:0000256" key="3">
    <source>
        <dbReference type="ARBA" id="ARBA00022840"/>
    </source>
</evidence>
<dbReference type="GO" id="GO:0006428">
    <property type="term" value="P:isoleucyl-tRNA aminoacylation"/>
    <property type="evidence" value="ECO:0007669"/>
    <property type="project" value="InterPro"/>
</dbReference>
<dbReference type="InterPro" id="IPR023586">
    <property type="entry name" value="Ile-tRNA-ligase_type2"/>
</dbReference>
<proteinExistence type="predicted"/>
<keyword evidence="8" id="KW-0812">Transmembrane</keyword>
<evidence type="ECO:0000259" key="9">
    <source>
        <dbReference type="Pfam" id="PF00133"/>
    </source>
</evidence>
<evidence type="ECO:0000256" key="4">
    <source>
        <dbReference type="ARBA" id="ARBA00022917"/>
    </source>
</evidence>
<evidence type="ECO:0000256" key="6">
    <source>
        <dbReference type="ARBA" id="ARBA00032665"/>
    </source>
</evidence>
<dbReference type="PRINTS" id="PR00984">
    <property type="entry name" value="TRNASYNTHILE"/>
</dbReference>
<evidence type="ECO:0000256" key="5">
    <source>
        <dbReference type="ARBA" id="ARBA00023146"/>
    </source>
</evidence>
<evidence type="ECO:0000256" key="1">
    <source>
        <dbReference type="ARBA" id="ARBA00022598"/>
    </source>
</evidence>
<evidence type="ECO:0000313" key="10">
    <source>
        <dbReference type="EMBL" id="TYH54809.1"/>
    </source>
</evidence>
<keyword evidence="8" id="KW-1133">Transmembrane helix</keyword>
<keyword evidence="3" id="KW-0067">ATP-binding</keyword>
<keyword evidence="4" id="KW-0648">Protein biosynthesis</keyword>
<gene>
    <name evidence="10" type="ORF">ES332_D09G196500v1</name>
</gene>
<keyword evidence="8" id="KW-0472">Membrane</keyword>
<evidence type="ECO:0000256" key="7">
    <source>
        <dbReference type="ARBA" id="ARBA00048359"/>
    </source>
</evidence>
<keyword evidence="11" id="KW-1185">Reference proteome</keyword>
<organism evidence="10 11">
    <name type="scientific">Gossypium tomentosum</name>
    <name type="common">Hawaiian cotton</name>
    <name type="synonym">Gossypium sandvicense</name>
    <dbReference type="NCBI Taxonomy" id="34277"/>
    <lineage>
        <taxon>Eukaryota</taxon>
        <taxon>Viridiplantae</taxon>
        <taxon>Streptophyta</taxon>
        <taxon>Embryophyta</taxon>
        <taxon>Tracheophyta</taxon>
        <taxon>Spermatophyta</taxon>
        <taxon>Magnoliopsida</taxon>
        <taxon>eudicotyledons</taxon>
        <taxon>Gunneridae</taxon>
        <taxon>Pentapetalae</taxon>
        <taxon>rosids</taxon>
        <taxon>malvids</taxon>
        <taxon>Malvales</taxon>
        <taxon>Malvaceae</taxon>
        <taxon>Malvoideae</taxon>
        <taxon>Gossypium</taxon>
    </lineage>
</organism>
<protein>
    <recommendedName>
        <fullName evidence="6">Isoleucyl-tRNA synthetase</fullName>
    </recommendedName>
</protein>
<keyword evidence="2" id="KW-0547">Nucleotide-binding</keyword>
<keyword evidence="5" id="KW-0030">Aminoacyl-tRNA synthetase</keyword>
<sequence>MWISKEGVEVIVMDSVEKLEKLSGAKVFDLHRQNIDHITVPSTRGPEFGVLRRIDDVFDCWFASGSMPYAYIHYPFENVELFEKKIPGLFVAEGLDQTRGWFYTLMVLSIALLGAPAFRNLICSGLVLAKDGKKMSKRLKNYPSPMKSLMTTGLSKMSFSHGIMHIGSLFRMQKDLSVKVVPYLLKFLDNLTNVYM</sequence>
<dbReference type="SUPFAM" id="SSF52374">
    <property type="entry name" value="Nucleotidylyl transferase"/>
    <property type="match status" value="1"/>
</dbReference>
<reference evidence="10 11" key="1">
    <citation type="submission" date="2019-07" db="EMBL/GenBank/DDBJ databases">
        <title>WGS assembly of Gossypium tomentosum.</title>
        <authorList>
            <person name="Chen Z.J."/>
            <person name="Sreedasyam A."/>
            <person name="Ando A."/>
            <person name="Song Q."/>
            <person name="De L."/>
            <person name="Hulse-Kemp A."/>
            <person name="Ding M."/>
            <person name="Ye W."/>
            <person name="Kirkbride R."/>
            <person name="Jenkins J."/>
            <person name="Plott C."/>
            <person name="Lovell J."/>
            <person name="Lin Y.-M."/>
            <person name="Vaughn R."/>
            <person name="Liu B."/>
            <person name="Li W."/>
            <person name="Simpson S."/>
            <person name="Scheffler B."/>
            <person name="Saski C."/>
            <person name="Grover C."/>
            <person name="Hu G."/>
            <person name="Conover J."/>
            <person name="Carlson J."/>
            <person name="Shu S."/>
            <person name="Boston L."/>
            <person name="Williams M."/>
            <person name="Peterson D."/>
            <person name="Mcgee K."/>
            <person name="Jones D."/>
            <person name="Wendel J."/>
            <person name="Stelly D."/>
            <person name="Grimwood J."/>
            <person name="Schmutz J."/>
        </authorList>
    </citation>
    <scope>NUCLEOTIDE SEQUENCE [LARGE SCALE GENOMIC DNA]</scope>
    <source>
        <strain evidence="10">7179.01</strain>
    </source>
</reference>
<dbReference type="Proteomes" id="UP000322667">
    <property type="component" value="Chromosome D09"/>
</dbReference>
<dbReference type="EMBL" id="CM017631">
    <property type="protein sequence ID" value="TYH54809.1"/>
    <property type="molecule type" value="Genomic_DNA"/>
</dbReference>
<keyword evidence="1" id="KW-0436">Ligase</keyword>
<dbReference type="GO" id="GO:0004822">
    <property type="term" value="F:isoleucine-tRNA ligase activity"/>
    <property type="evidence" value="ECO:0007669"/>
    <property type="project" value="UniProtKB-EC"/>
</dbReference>
<dbReference type="Gene3D" id="3.40.50.620">
    <property type="entry name" value="HUPs"/>
    <property type="match status" value="1"/>
</dbReference>
<dbReference type="InterPro" id="IPR002301">
    <property type="entry name" value="Ile-tRNA-ligase"/>
</dbReference>
<evidence type="ECO:0000313" key="11">
    <source>
        <dbReference type="Proteomes" id="UP000322667"/>
    </source>
</evidence>
<evidence type="ECO:0000256" key="2">
    <source>
        <dbReference type="ARBA" id="ARBA00022741"/>
    </source>
</evidence>
<dbReference type="AlphaFoldDB" id="A0A5D2JKE1"/>
<comment type="catalytic activity">
    <reaction evidence="7">
        <text>tRNA(Ile) + L-isoleucine + ATP = L-isoleucyl-tRNA(Ile) + AMP + diphosphate</text>
        <dbReference type="Rhea" id="RHEA:11060"/>
        <dbReference type="Rhea" id="RHEA-COMP:9666"/>
        <dbReference type="Rhea" id="RHEA-COMP:9695"/>
        <dbReference type="ChEBI" id="CHEBI:30616"/>
        <dbReference type="ChEBI" id="CHEBI:33019"/>
        <dbReference type="ChEBI" id="CHEBI:58045"/>
        <dbReference type="ChEBI" id="CHEBI:78442"/>
        <dbReference type="ChEBI" id="CHEBI:78528"/>
        <dbReference type="ChEBI" id="CHEBI:456215"/>
        <dbReference type="EC" id="6.1.1.5"/>
    </reaction>
</comment>
<dbReference type="Pfam" id="PF00133">
    <property type="entry name" value="tRNA-synt_1"/>
    <property type="match status" value="1"/>
</dbReference>